<organism evidence="2 3">
    <name type="scientific">Tepidibacter formicigenes DSM 15518</name>
    <dbReference type="NCBI Taxonomy" id="1123349"/>
    <lineage>
        <taxon>Bacteria</taxon>
        <taxon>Bacillati</taxon>
        <taxon>Bacillota</taxon>
        <taxon>Clostridia</taxon>
        <taxon>Peptostreptococcales</taxon>
        <taxon>Peptostreptococcaceae</taxon>
        <taxon>Tepidibacter</taxon>
    </lineage>
</organism>
<dbReference type="STRING" id="1123349.SAMN02744037_01546"/>
<keyword evidence="1" id="KW-0812">Transmembrane</keyword>
<accession>A0A1M6PFP9</accession>
<dbReference type="InterPro" id="IPR020017">
    <property type="entry name" value="XapX_domain"/>
</dbReference>
<proteinExistence type="predicted"/>
<dbReference type="EMBL" id="FRAE01000031">
    <property type="protein sequence ID" value="SHK06779.1"/>
    <property type="molecule type" value="Genomic_DNA"/>
</dbReference>
<feature type="transmembrane region" description="Helical" evidence="1">
    <location>
        <begin position="34"/>
        <end position="53"/>
    </location>
</feature>
<evidence type="ECO:0000313" key="2">
    <source>
        <dbReference type="EMBL" id="SHK06779.1"/>
    </source>
</evidence>
<keyword evidence="1" id="KW-1133">Transmembrane helix</keyword>
<keyword evidence="3" id="KW-1185">Reference proteome</keyword>
<evidence type="ECO:0000313" key="3">
    <source>
        <dbReference type="Proteomes" id="UP000242497"/>
    </source>
</evidence>
<gene>
    <name evidence="2" type="ORF">SAMN02744037_01546</name>
</gene>
<evidence type="ECO:0000256" key="1">
    <source>
        <dbReference type="SAM" id="Phobius"/>
    </source>
</evidence>
<dbReference type="RefSeq" id="WP_072888815.1">
    <property type="nucleotide sequence ID" value="NZ_FRAE01000031.1"/>
</dbReference>
<name>A0A1M6PFP9_9FIRM</name>
<dbReference type="AlphaFoldDB" id="A0A1M6PFP9"/>
<protein>
    <submittedName>
        <fullName evidence="2">XapX domain-containing protein</fullName>
    </submittedName>
</protein>
<sequence>MAELIISLKAALAGAVLGGVCQKLKLPLPAPPVLAGVMGIFGVLLGGKIAGLFF</sequence>
<dbReference type="NCBIfam" id="TIGR03510">
    <property type="entry name" value="XapX"/>
    <property type="match status" value="1"/>
</dbReference>
<reference evidence="3" key="1">
    <citation type="submission" date="2016-11" db="EMBL/GenBank/DDBJ databases">
        <authorList>
            <person name="Varghese N."/>
            <person name="Submissions S."/>
        </authorList>
    </citation>
    <scope>NUCLEOTIDE SEQUENCE [LARGE SCALE GENOMIC DNA]</scope>
    <source>
        <strain evidence="3">DSM 15518</strain>
    </source>
</reference>
<keyword evidence="1" id="KW-0472">Membrane</keyword>
<dbReference type="Proteomes" id="UP000242497">
    <property type="component" value="Unassembled WGS sequence"/>
</dbReference>